<gene>
    <name evidence="15" type="primary">gbcB</name>
    <name evidence="14" type="ORF">GHO27_20485</name>
    <name evidence="16" type="ORF">GHO28_19635</name>
    <name evidence="15" type="ORF">GHO30_24985</name>
    <name evidence="13" type="ORF">GHO37_13755</name>
</gene>
<evidence type="ECO:0000256" key="6">
    <source>
        <dbReference type="ARBA" id="ARBA00023002"/>
    </source>
</evidence>
<evidence type="ECO:0000256" key="10">
    <source>
        <dbReference type="ARBA" id="ARBA00061434"/>
    </source>
</evidence>
<dbReference type="Proteomes" id="UP000466863">
    <property type="component" value="Unassembled WGS sequence"/>
</dbReference>
<name>A0A0J6JKH7_9PSED</name>
<evidence type="ECO:0000313" key="20">
    <source>
        <dbReference type="Proteomes" id="UP000478064"/>
    </source>
</evidence>
<dbReference type="CDD" id="cd00207">
    <property type="entry name" value="fer2"/>
    <property type="match status" value="1"/>
</dbReference>
<evidence type="ECO:0000256" key="5">
    <source>
        <dbReference type="ARBA" id="ARBA00022827"/>
    </source>
</evidence>
<dbReference type="GO" id="GO:0008168">
    <property type="term" value="F:methyltransferase activity"/>
    <property type="evidence" value="ECO:0007669"/>
    <property type="project" value="UniProtKB-KW"/>
</dbReference>
<dbReference type="PRINTS" id="PR00371">
    <property type="entry name" value="FPNCR"/>
</dbReference>
<dbReference type="InterPro" id="IPR036010">
    <property type="entry name" value="2Fe-2S_ferredoxin-like_sf"/>
</dbReference>
<feature type="domain" description="FAD-binding FR-type" evidence="12">
    <location>
        <begin position="16"/>
        <end position="119"/>
    </location>
</feature>
<dbReference type="InterPro" id="IPR006058">
    <property type="entry name" value="2Fe2S_fd_BS"/>
</dbReference>
<comment type="cofactor">
    <cofactor evidence="1">
        <name>FAD</name>
        <dbReference type="ChEBI" id="CHEBI:57692"/>
    </cofactor>
</comment>
<evidence type="ECO:0000256" key="7">
    <source>
        <dbReference type="ARBA" id="ARBA00023004"/>
    </source>
</evidence>
<dbReference type="InterPro" id="IPR001433">
    <property type="entry name" value="OxRdtase_FAD/NAD-bd"/>
</dbReference>
<comment type="cofactor">
    <cofactor evidence="9">
        <name>[2Fe-2S] cluster</name>
        <dbReference type="ChEBI" id="CHEBI:190135"/>
    </cofactor>
</comment>
<keyword evidence="3" id="KW-0001">2Fe-2S</keyword>
<dbReference type="InterPro" id="IPR017927">
    <property type="entry name" value="FAD-bd_FR_type"/>
</dbReference>
<dbReference type="PROSITE" id="PS00197">
    <property type="entry name" value="2FE2S_FER_1"/>
    <property type="match status" value="1"/>
</dbReference>
<proteinExistence type="inferred from homology"/>
<keyword evidence="15" id="KW-0808">Transferase</keyword>
<evidence type="ECO:0000313" key="17">
    <source>
        <dbReference type="Proteomes" id="UP000447574"/>
    </source>
</evidence>
<dbReference type="Gene3D" id="2.40.30.10">
    <property type="entry name" value="Translation factors"/>
    <property type="match status" value="1"/>
</dbReference>
<dbReference type="PROSITE" id="PS51085">
    <property type="entry name" value="2FE2S_FER_2"/>
    <property type="match status" value="1"/>
</dbReference>
<evidence type="ECO:0000313" key="16">
    <source>
        <dbReference type="EMBL" id="MQU44701.1"/>
    </source>
</evidence>
<dbReference type="SUPFAM" id="SSF54292">
    <property type="entry name" value="2Fe-2S ferredoxin-like"/>
    <property type="match status" value="1"/>
</dbReference>
<dbReference type="InterPro" id="IPR012675">
    <property type="entry name" value="Beta-grasp_dom_sf"/>
</dbReference>
<dbReference type="PANTHER" id="PTHR47354:SF6">
    <property type="entry name" value="NADH OXIDOREDUCTASE HCR"/>
    <property type="match status" value="1"/>
</dbReference>
<dbReference type="PANTHER" id="PTHR47354">
    <property type="entry name" value="NADH OXIDOREDUCTASE HCR"/>
    <property type="match status" value="1"/>
</dbReference>
<dbReference type="Pfam" id="PF00175">
    <property type="entry name" value="NAD_binding_1"/>
    <property type="match status" value="1"/>
</dbReference>
<dbReference type="EMBL" id="WIVV01000110">
    <property type="protein sequence ID" value="MQU44701.1"/>
    <property type="molecule type" value="Genomic_DNA"/>
</dbReference>
<dbReference type="InterPro" id="IPR050415">
    <property type="entry name" value="MRET"/>
</dbReference>
<evidence type="ECO:0000259" key="11">
    <source>
        <dbReference type="PROSITE" id="PS51085"/>
    </source>
</evidence>
<dbReference type="InterPro" id="IPR008333">
    <property type="entry name" value="Cbr1-like_FAD-bd_dom"/>
</dbReference>
<dbReference type="GO" id="GO:0016491">
    <property type="term" value="F:oxidoreductase activity"/>
    <property type="evidence" value="ECO:0007669"/>
    <property type="project" value="UniProtKB-KW"/>
</dbReference>
<dbReference type="Gene3D" id="3.10.20.30">
    <property type="match status" value="1"/>
</dbReference>
<dbReference type="CDD" id="cd06215">
    <property type="entry name" value="FNR_iron_sulfur_binding_1"/>
    <property type="match status" value="1"/>
</dbReference>
<dbReference type="Proteomes" id="UP000470186">
    <property type="component" value="Unassembled WGS sequence"/>
</dbReference>
<comment type="caution">
    <text evidence="15">The sequence shown here is derived from an EMBL/GenBank/DDBJ whole genome shotgun (WGS) entry which is preliminary data.</text>
</comment>
<keyword evidence="5" id="KW-0274">FAD</keyword>
<dbReference type="Pfam" id="PF00111">
    <property type="entry name" value="Fer2"/>
    <property type="match status" value="1"/>
</dbReference>
<keyword evidence="6" id="KW-0560">Oxidoreductase</keyword>
<dbReference type="PRINTS" id="PR00406">
    <property type="entry name" value="CYTB5RDTASE"/>
</dbReference>
<evidence type="ECO:0000313" key="18">
    <source>
        <dbReference type="Proteomes" id="UP000466863"/>
    </source>
</evidence>
<protein>
    <submittedName>
        <fullName evidence="15">Glycine-betaine demethylase subunit GbcB</fullName>
    </submittedName>
</protein>
<dbReference type="EMBL" id="WIVX01000194">
    <property type="protein sequence ID" value="MQU34590.1"/>
    <property type="molecule type" value="Genomic_DNA"/>
</dbReference>
<organism evidence="15 19">
    <name type="scientific">Pseudomonas helleri</name>
    <dbReference type="NCBI Taxonomy" id="1608996"/>
    <lineage>
        <taxon>Bacteria</taxon>
        <taxon>Pseudomonadati</taxon>
        <taxon>Pseudomonadota</taxon>
        <taxon>Gammaproteobacteria</taxon>
        <taxon>Pseudomonadales</taxon>
        <taxon>Pseudomonadaceae</taxon>
        <taxon>Pseudomonas</taxon>
    </lineage>
</organism>
<dbReference type="SUPFAM" id="SSF63380">
    <property type="entry name" value="Riboflavin synthase domain-like"/>
    <property type="match status" value="1"/>
</dbReference>
<evidence type="ECO:0000259" key="12">
    <source>
        <dbReference type="PROSITE" id="PS51384"/>
    </source>
</evidence>
<dbReference type="EMBL" id="WIWF01000047">
    <property type="protein sequence ID" value="MQT75364.1"/>
    <property type="molecule type" value="Genomic_DNA"/>
</dbReference>
<dbReference type="InterPro" id="IPR001709">
    <property type="entry name" value="Flavoprot_Pyr_Nucl_cyt_Rdtase"/>
</dbReference>
<sequence length="366" mass="40432">MSNSFLNPVTTQTWANGRHIVRCVKVIQETWDVRTFCFMADQPILFFFKPGQFVTLELEIDGDPVMRSYTISSSPSVPYSFSVTIKRVPGGRVSNWLHDTLQEGQELAVHGPVGLFNAIDAPSPKVLYLSGGVGITPVMSMARWFYDTNANVDMVFIHSARSPKDIIYHRELEHMASRIDNFSLHLICEKHGLGEPWAGYRGYLNHKMLDLMAPDFMEREVFCCGPTPYMNAVKRLLESNGFDMSRYHEESFGATPPEVRADAIEQAEQAADAPELDVADLNQVEFTASGKSIRVGPAETVHAAAAKLGLMIPKACGMGICGTCKVLKLGGEVEMEHNGGITDDDVAEGYILSCCSVPKGDVRIEF</sequence>
<evidence type="ECO:0000256" key="4">
    <source>
        <dbReference type="ARBA" id="ARBA00022723"/>
    </source>
</evidence>
<dbReference type="GO" id="GO:0032259">
    <property type="term" value="P:methylation"/>
    <property type="evidence" value="ECO:0007669"/>
    <property type="project" value="UniProtKB-KW"/>
</dbReference>
<evidence type="ECO:0000256" key="3">
    <source>
        <dbReference type="ARBA" id="ARBA00022714"/>
    </source>
</evidence>
<evidence type="ECO:0000313" key="15">
    <source>
        <dbReference type="EMBL" id="MQU34590.1"/>
    </source>
</evidence>
<reference evidence="17 18" key="1">
    <citation type="submission" date="2019-10" db="EMBL/GenBank/DDBJ databases">
        <title>Evaluation of single-gene subtyping targets for Pseudomonas.</title>
        <authorList>
            <person name="Reichler S.J."/>
            <person name="Orsi R.H."/>
            <person name="Wiedmann M."/>
            <person name="Martin N.H."/>
            <person name="Murphy S.I."/>
        </authorList>
    </citation>
    <scope>NUCLEOTIDE SEQUENCE [LARGE SCALE GENOMIC DNA]</scope>
    <source>
        <strain evidence="14 20">FSL R10-1637</strain>
        <strain evidence="16 18">FSL R10-1876</strain>
        <strain evidence="15 19">FSL R10-2107</strain>
        <strain evidence="13 17">FSL R10-2932</strain>
    </source>
</reference>
<dbReference type="Proteomes" id="UP000478064">
    <property type="component" value="Unassembled WGS sequence"/>
</dbReference>
<dbReference type="InterPro" id="IPR017938">
    <property type="entry name" value="Riboflavin_synthase-like_b-brl"/>
</dbReference>
<dbReference type="GO" id="GO:0046872">
    <property type="term" value="F:metal ion binding"/>
    <property type="evidence" value="ECO:0007669"/>
    <property type="project" value="UniProtKB-KW"/>
</dbReference>
<dbReference type="GO" id="GO:0051537">
    <property type="term" value="F:2 iron, 2 sulfur cluster binding"/>
    <property type="evidence" value="ECO:0007669"/>
    <property type="project" value="UniProtKB-KW"/>
</dbReference>
<accession>A0A0J6JKH7</accession>
<dbReference type="EMBL" id="WIVU01000052">
    <property type="protein sequence ID" value="MQU08056.1"/>
    <property type="molecule type" value="Genomic_DNA"/>
</dbReference>
<comment type="similarity">
    <text evidence="10">In the N-terminal section; belongs to the FAD-binding oxidoreductase type 6 family.</text>
</comment>
<dbReference type="AlphaFoldDB" id="A0A0J6JKH7"/>
<accession>A0A0J6I5E4</accession>
<keyword evidence="15" id="KW-0489">Methyltransferase</keyword>
<dbReference type="RefSeq" id="WP_048372343.1">
    <property type="nucleotide sequence ID" value="NZ_CAKZJC010000097.1"/>
</dbReference>
<keyword evidence="8" id="KW-0411">Iron-sulfur</keyword>
<evidence type="ECO:0000256" key="2">
    <source>
        <dbReference type="ARBA" id="ARBA00022630"/>
    </source>
</evidence>
<dbReference type="SUPFAM" id="SSF52343">
    <property type="entry name" value="Ferredoxin reductase-like, C-terminal NADP-linked domain"/>
    <property type="match status" value="1"/>
</dbReference>
<dbReference type="InterPro" id="IPR039261">
    <property type="entry name" value="FNR_nucleotide-bd"/>
</dbReference>
<feature type="domain" description="2Fe-2S ferredoxin-type" evidence="11">
    <location>
        <begin position="282"/>
        <end position="366"/>
    </location>
</feature>
<dbReference type="Pfam" id="PF00970">
    <property type="entry name" value="FAD_binding_6"/>
    <property type="match status" value="1"/>
</dbReference>
<keyword evidence="7" id="KW-0408">Iron</keyword>
<dbReference type="InterPro" id="IPR001041">
    <property type="entry name" value="2Fe-2S_ferredoxin-type"/>
</dbReference>
<dbReference type="GeneID" id="97252021"/>
<evidence type="ECO:0000313" key="19">
    <source>
        <dbReference type="Proteomes" id="UP000470186"/>
    </source>
</evidence>
<dbReference type="Proteomes" id="UP000447574">
    <property type="component" value="Unassembled WGS sequence"/>
</dbReference>
<dbReference type="OrthoDB" id="9796486at2"/>
<keyword evidence="4" id="KW-0479">Metal-binding</keyword>
<evidence type="ECO:0000256" key="8">
    <source>
        <dbReference type="ARBA" id="ARBA00023014"/>
    </source>
</evidence>
<evidence type="ECO:0000256" key="1">
    <source>
        <dbReference type="ARBA" id="ARBA00001974"/>
    </source>
</evidence>
<evidence type="ECO:0000313" key="14">
    <source>
        <dbReference type="EMBL" id="MQU08056.1"/>
    </source>
</evidence>
<dbReference type="PROSITE" id="PS51384">
    <property type="entry name" value="FAD_FR"/>
    <property type="match status" value="1"/>
</dbReference>
<keyword evidence="19" id="KW-1185">Reference proteome</keyword>
<evidence type="ECO:0000313" key="13">
    <source>
        <dbReference type="EMBL" id="MQT75364.1"/>
    </source>
</evidence>
<evidence type="ECO:0000256" key="9">
    <source>
        <dbReference type="ARBA" id="ARBA00034078"/>
    </source>
</evidence>
<dbReference type="Gene3D" id="3.40.50.80">
    <property type="entry name" value="Nucleotide-binding domain of ferredoxin-NADP reductase (FNR) module"/>
    <property type="match status" value="1"/>
</dbReference>
<dbReference type="STRING" id="1608996.TU84_20605"/>
<keyword evidence="2" id="KW-0285">Flavoprotein</keyword>